<dbReference type="EMBL" id="NJAK01000003">
    <property type="protein sequence ID" value="PHM59481.1"/>
    <property type="molecule type" value="Genomic_DNA"/>
</dbReference>
<evidence type="ECO:0000256" key="1">
    <source>
        <dbReference type="ARBA" id="ARBA00010526"/>
    </source>
</evidence>
<dbReference type="Gene3D" id="1.20.1280.40">
    <property type="entry name" value="HHA"/>
    <property type="match status" value="1"/>
</dbReference>
<protein>
    <submittedName>
        <fullName evidence="2">Transcriptional regulator</fullName>
    </submittedName>
</protein>
<dbReference type="Pfam" id="PF05321">
    <property type="entry name" value="HHA"/>
    <property type="match status" value="1"/>
</dbReference>
<reference evidence="2 3" key="1">
    <citation type="journal article" date="2017" name="Nat. Microbiol.">
        <title>Natural product diversity associated with the nematode symbionts Photorhabdus and Xenorhabdus.</title>
        <authorList>
            <person name="Tobias N.J."/>
            <person name="Wolff H."/>
            <person name="Djahanschiri B."/>
            <person name="Grundmann F."/>
            <person name="Kronenwerth M."/>
            <person name="Shi Y.M."/>
            <person name="Simonyi S."/>
            <person name="Grun P."/>
            <person name="Shapiro-Ilan D."/>
            <person name="Pidot S.J."/>
            <person name="Stinear T.P."/>
            <person name="Ebersberger I."/>
            <person name="Bode H.B."/>
        </authorList>
    </citation>
    <scope>NUCLEOTIDE SEQUENCE [LARGE SCALE GENOMIC DNA]</scope>
    <source>
        <strain evidence="2 3">DSM 22670</strain>
    </source>
</reference>
<dbReference type="AlphaFoldDB" id="A0A2D0K7S2"/>
<organism evidence="2 3">
    <name type="scientific">Xenorhabdus ishibashii</name>
    <dbReference type="NCBI Taxonomy" id="1034471"/>
    <lineage>
        <taxon>Bacteria</taxon>
        <taxon>Pseudomonadati</taxon>
        <taxon>Pseudomonadota</taxon>
        <taxon>Gammaproteobacteria</taxon>
        <taxon>Enterobacterales</taxon>
        <taxon>Morganellaceae</taxon>
        <taxon>Xenorhabdus</taxon>
    </lineage>
</organism>
<dbReference type="RefSeq" id="WP_099119148.1">
    <property type="nucleotide sequence ID" value="NZ_NJAK01000003.1"/>
</dbReference>
<comment type="caution">
    <text evidence="2">The sequence shown here is derived from an EMBL/GenBank/DDBJ whole genome shotgun (WGS) entry which is preliminary data.</text>
</comment>
<evidence type="ECO:0000313" key="3">
    <source>
        <dbReference type="Proteomes" id="UP000222168"/>
    </source>
</evidence>
<dbReference type="Proteomes" id="UP000222168">
    <property type="component" value="Unassembled WGS sequence"/>
</dbReference>
<dbReference type="InterPro" id="IPR036666">
    <property type="entry name" value="HHA_sf"/>
</dbReference>
<name>A0A2D0K7S2_9GAMM</name>
<dbReference type="OrthoDB" id="6637881at2"/>
<sequence length="68" mass="8102">MKNKFSWLRQLRKCQNLGTLGIVSERILTKLTSKEKESFQLASDHRKAEIIMNKHYDHIPVSVWKYVE</sequence>
<gene>
    <name evidence="2" type="ORF">Xish_03599</name>
</gene>
<accession>A0A2D0K7S2</accession>
<keyword evidence="3" id="KW-1185">Reference proteome</keyword>
<proteinExistence type="inferred from homology"/>
<evidence type="ECO:0000313" key="2">
    <source>
        <dbReference type="EMBL" id="PHM59481.1"/>
    </source>
</evidence>
<comment type="similarity">
    <text evidence="1">Belongs to the Hha/YmoA/Cnu family.</text>
</comment>
<dbReference type="InterPro" id="IPR007985">
    <property type="entry name" value="Hemolysn_expr_modulating_HHA"/>
</dbReference>
<dbReference type="SUPFAM" id="SSF68989">
    <property type="entry name" value="Hemolysin expression modulating protein HHA"/>
    <property type="match status" value="1"/>
</dbReference>